<evidence type="ECO:0000313" key="1">
    <source>
        <dbReference type="EMBL" id="RKO93286.1"/>
    </source>
</evidence>
<dbReference type="Proteomes" id="UP000269721">
    <property type="component" value="Unassembled WGS sequence"/>
</dbReference>
<proteinExistence type="predicted"/>
<protein>
    <submittedName>
        <fullName evidence="1">Uncharacterized protein</fullName>
    </submittedName>
</protein>
<keyword evidence="2" id="KW-1185">Reference proteome</keyword>
<reference evidence="2" key="1">
    <citation type="journal article" date="2018" name="Nat. Microbiol.">
        <title>Leveraging single-cell genomics to expand the fungal tree of life.</title>
        <authorList>
            <person name="Ahrendt S.R."/>
            <person name="Quandt C.A."/>
            <person name="Ciobanu D."/>
            <person name="Clum A."/>
            <person name="Salamov A."/>
            <person name="Andreopoulos B."/>
            <person name="Cheng J.F."/>
            <person name="Woyke T."/>
            <person name="Pelin A."/>
            <person name="Henrissat B."/>
            <person name="Reynolds N.K."/>
            <person name="Benny G.L."/>
            <person name="Smith M.E."/>
            <person name="James T.Y."/>
            <person name="Grigoriev I.V."/>
        </authorList>
    </citation>
    <scope>NUCLEOTIDE SEQUENCE [LARGE SCALE GENOMIC DNA]</scope>
</reference>
<dbReference type="AlphaFoldDB" id="A0A4P9WQX5"/>
<gene>
    <name evidence="1" type="ORF">BDK51DRAFT_50836</name>
</gene>
<evidence type="ECO:0000313" key="2">
    <source>
        <dbReference type="Proteomes" id="UP000269721"/>
    </source>
</evidence>
<dbReference type="EMBL" id="KZ994302">
    <property type="protein sequence ID" value="RKO93286.1"/>
    <property type="molecule type" value="Genomic_DNA"/>
</dbReference>
<sequence length="217" mass="24035">MRLAKKRGDRPRQNWYVFFTTFGADALAPCEYVVTKRARIALEMFKRPRSPLSLPILALRVSPRFHQFDNVKDMIASPSCVVLIASLLLPLGVSFRQAPKSQEFGSTTPTGGYGMWMPQRRQRQGVHLLLKMASTSGDDAKLPFLWSLIEGKPACHAAPVQLHHTTISTALPTQSHFQNPYLSGSSSSFSQAQPAPLRCLRIALSSESENCAKIPAQ</sequence>
<accession>A0A4P9WQX5</accession>
<name>A0A4P9WQX5_9FUNG</name>
<organism evidence="1 2">
    <name type="scientific">Blyttiomyces helicus</name>
    <dbReference type="NCBI Taxonomy" id="388810"/>
    <lineage>
        <taxon>Eukaryota</taxon>
        <taxon>Fungi</taxon>
        <taxon>Fungi incertae sedis</taxon>
        <taxon>Chytridiomycota</taxon>
        <taxon>Chytridiomycota incertae sedis</taxon>
        <taxon>Chytridiomycetes</taxon>
        <taxon>Chytridiomycetes incertae sedis</taxon>
        <taxon>Blyttiomyces</taxon>
    </lineage>
</organism>